<dbReference type="Proteomes" id="UP000694382">
    <property type="component" value="Chromosome 13"/>
</dbReference>
<evidence type="ECO:0000313" key="2">
    <source>
        <dbReference type="Ensembl" id="ENSCPVP00000000455.1"/>
    </source>
</evidence>
<evidence type="ECO:0000256" key="1">
    <source>
        <dbReference type="SAM" id="MobiDB-lite"/>
    </source>
</evidence>
<name>A0A8C3M4K2_GEOPR</name>
<sequence>DNHGLAISELHLEAKDCAGAGVLPLRAPECQLKVLKEKQGTLGDICPMQVGSPVHQSRGSSRHSGLGEHRDLSEGRGWREETRAGSCPAGPHLAHLSGAEAGSPSGHAVHVCPCCS</sequence>
<feature type="compositionally biased region" description="Polar residues" evidence="1">
    <location>
        <begin position="54"/>
        <end position="63"/>
    </location>
</feature>
<feature type="compositionally biased region" description="Basic and acidic residues" evidence="1">
    <location>
        <begin position="65"/>
        <end position="83"/>
    </location>
</feature>
<organism evidence="2 3">
    <name type="scientific">Geospiza parvula</name>
    <name type="common">Small tree-finch</name>
    <name type="synonym">Camarhynchus parvulus</name>
    <dbReference type="NCBI Taxonomy" id="87175"/>
    <lineage>
        <taxon>Eukaryota</taxon>
        <taxon>Metazoa</taxon>
        <taxon>Chordata</taxon>
        <taxon>Craniata</taxon>
        <taxon>Vertebrata</taxon>
        <taxon>Euteleostomi</taxon>
        <taxon>Archelosauria</taxon>
        <taxon>Archosauria</taxon>
        <taxon>Dinosauria</taxon>
        <taxon>Saurischia</taxon>
        <taxon>Theropoda</taxon>
        <taxon>Coelurosauria</taxon>
        <taxon>Aves</taxon>
        <taxon>Neognathae</taxon>
        <taxon>Neoaves</taxon>
        <taxon>Telluraves</taxon>
        <taxon>Australaves</taxon>
        <taxon>Passeriformes</taxon>
        <taxon>Thraupidae</taxon>
        <taxon>Camarhynchus</taxon>
    </lineage>
</organism>
<dbReference type="Ensembl" id="ENSCPVT00000000475.2">
    <property type="protein sequence ID" value="ENSCPVP00000000455.1"/>
    <property type="gene ID" value="ENSCPVG00000000353.2"/>
</dbReference>
<proteinExistence type="predicted"/>
<reference evidence="2" key="2">
    <citation type="submission" date="2025-08" db="UniProtKB">
        <authorList>
            <consortium name="Ensembl"/>
        </authorList>
    </citation>
    <scope>IDENTIFICATION</scope>
</reference>
<protein>
    <submittedName>
        <fullName evidence="2">Uncharacterized protein</fullName>
    </submittedName>
</protein>
<accession>A0A8C3M4K2</accession>
<feature type="region of interest" description="Disordered" evidence="1">
    <location>
        <begin position="47"/>
        <end position="106"/>
    </location>
</feature>
<dbReference type="AlphaFoldDB" id="A0A8C3M4K2"/>
<evidence type="ECO:0000313" key="3">
    <source>
        <dbReference type="Proteomes" id="UP000694382"/>
    </source>
</evidence>
<keyword evidence="3" id="KW-1185">Reference proteome</keyword>
<reference evidence="2" key="3">
    <citation type="submission" date="2025-09" db="UniProtKB">
        <authorList>
            <consortium name="Ensembl"/>
        </authorList>
    </citation>
    <scope>IDENTIFICATION</scope>
</reference>
<reference evidence="2" key="1">
    <citation type="submission" date="2020-02" db="EMBL/GenBank/DDBJ databases">
        <authorList>
            <person name="Enbody D E."/>
            <person name="Pettersson E M."/>
        </authorList>
    </citation>
    <scope>NUCLEOTIDE SEQUENCE [LARGE SCALE GENOMIC DNA]</scope>
</reference>